<accession>A0A6L6PL76</accession>
<dbReference type="Gene3D" id="1.20.1220.20">
    <property type="entry name" value="Uncharcterised protein PF01724"/>
    <property type="match status" value="1"/>
</dbReference>
<dbReference type="OrthoDB" id="425753at2"/>
<dbReference type="InterPro" id="IPR002636">
    <property type="entry name" value="DUF29"/>
</dbReference>
<organism evidence="1 2">
    <name type="scientific">Duganella radicis</name>
    <dbReference type="NCBI Taxonomy" id="551988"/>
    <lineage>
        <taxon>Bacteria</taxon>
        <taxon>Pseudomonadati</taxon>
        <taxon>Pseudomonadota</taxon>
        <taxon>Betaproteobacteria</taxon>
        <taxon>Burkholderiales</taxon>
        <taxon>Oxalobacteraceae</taxon>
        <taxon>Telluria group</taxon>
        <taxon>Duganella</taxon>
    </lineage>
</organism>
<dbReference type="RefSeq" id="WP_155465679.1">
    <property type="nucleotide sequence ID" value="NZ_WNKY01000025.1"/>
</dbReference>
<evidence type="ECO:0000313" key="2">
    <source>
        <dbReference type="Proteomes" id="UP000475582"/>
    </source>
</evidence>
<dbReference type="Pfam" id="PF01724">
    <property type="entry name" value="DUF29"/>
    <property type="match status" value="1"/>
</dbReference>
<dbReference type="PANTHER" id="PTHR34235:SF4">
    <property type="entry name" value="SLR0291 PROTEIN"/>
    <property type="match status" value="1"/>
</dbReference>
<name>A0A6L6PL76_9BURK</name>
<keyword evidence="2" id="KW-1185">Reference proteome</keyword>
<dbReference type="PANTHER" id="PTHR34235">
    <property type="entry name" value="SLR1203 PROTEIN-RELATED"/>
    <property type="match status" value="1"/>
</dbReference>
<proteinExistence type="predicted"/>
<dbReference type="AlphaFoldDB" id="A0A6L6PL76"/>
<dbReference type="Proteomes" id="UP000475582">
    <property type="component" value="Unassembled WGS sequence"/>
</dbReference>
<dbReference type="EMBL" id="WNKY01000025">
    <property type="protein sequence ID" value="MTV39878.1"/>
    <property type="molecule type" value="Genomic_DNA"/>
</dbReference>
<evidence type="ECO:0000313" key="1">
    <source>
        <dbReference type="EMBL" id="MTV39878.1"/>
    </source>
</evidence>
<sequence>MSNLYEDDVVAWAEQQAHLLRTGQWSRLDIDNIAEEIEDVGKSEQHELQSRFSVLIAHLLKWAHQPARRGRSWRRTITEQRAAIARHLRRHPGLKPLLEEPDWLESAFVDARTNVFDETGIPDLPLSLPWSLEQLMAQDFLPE</sequence>
<reference evidence="1 2" key="1">
    <citation type="submission" date="2019-11" db="EMBL/GenBank/DDBJ databases">
        <title>Type strains purchased from KCTC, JCM and DSMZ.</title>
        <authorList>
            <person name="Lu H."/>
        </authorList>
    </citation>
    <scope>NUCLEOTIDE SEQUENCE [LARGE SCALE GENOMIC DNA]</scope>
    <source>
        <strain evidence="1 2">KCTC 22382</strain>
    </source>
</reference>
<gene>
    <name evidence="1" type="ORF">GM676_20135</name>
</gene>
<protein>
    <submittedName>
        <fullName evidence="1">DUF29 family protein</fullName>
    </submittedName>
</protein>
<comment type="caution">
    <text evidence="1">The sequence shown here is derived from an EMBL/GenBank/DDBJ whole genome shotgun (WGS) entry which is preliminary data.</text>
</comment>